<evidence type="ECO:0000256" key="1">
    <source>
        <dbReference type="ARBA" id="ARBA00011051"/>
    </source>
</evidence>
<sequence length="123" mass="13769">MKLIPLFKCRNIREAIAFYTGILDFQLKYPEASADDGVVDLVQGEVELQLTVFEADSLFGSVVNIRVDEVDALFQKYVERGLDTTGKADSPVHQGPIDQSWGRREFYVTDPNGNTLRFGKPIG</sequence>
<dbReference type="InterPro" id="IPR029068">
    <property type="entry name" value="Glyas_Bleomycin-R_OHBP_Dase"/>
</dbReference>
<gene>
    <name evidence="5" type="ORF">AWR27_18090</name>
</gene>
<dbReference type="InterPro" id="IPR000335">
    <property type="entry name" value="Bleomycin-R"/>
</dbReference>
<organism evidence="5 6">
    <name type="scientific">Spirosoma montaniterrae</name>
    <dbReference type="NCBI Taxonomy" id="1178516"/>
    <lineage>
        <taxon>Bacteria</taxon>
        <taxon>Pseudomonadati</taxon>
        <taxon>Bacteroidota</taxon>
        <taxon>Cytophagia</taxon>
        <taxon>Cytophagales</taxon>
        <taxon>Cytophagaceae</taxon>
        <taxon>Spirosoma</taxon>
    </lineage>
</organism>
<accession>A0A1P9X096</accession>
<dbReference type="SUPFAM" id="SSF54593">
    <property type="entry name" value="Glyoxalase/Bleomycin resistance protein/Dihydroxybiphenyl dioxygenase"/>
    <property type="match status" value="1"/>
</dbReference>
<dbReference type="PROSITE" id="PS51819">
    <property type="entry name" value="VOC"/>
    <property type="match status" value="1"/>
</dbReference>
<dbReference type="OrthoDB" id="66829at2"/>
<evidence type="ECO:0000259" key="4">
    <source>
        <dbReference type="PROSITE" id="PS51819"/>
    </source>
</evidence>
<dbReference type="GO" id="GO:0046677">
    <property type="term" value="P:response to antibiotic"/>
    <property type="evidence" value="ECO:0007669"/>
    <property type="project" value="UniProtKB-KW"/>
</dbReference>
<dbReference type="RefSeq" id="WP_077132524.1">
    <property type="nucleotide sequence ID" value="NZ_CP014263.1"/>
</dbReference>
<dbReference type="Pfam" id="PF00903">
    <property type="entry name" value="Glyoxalase"/>
    <property type="match status" value="1"/>
</dbReference>
<dbReference type="STRING" id="1178516.AWR27_18090"/>
<dbReference type="Proteomes" id="UP000187941">
    <property type="component" value="Chromosome"/>
</dbReference>
<dbReference type="CDD" id="cd08349">
    <property type="entry name" value="BLMA_like"/>
    <property type="match status" value="1"/>
</dbReference>
<evidence type="ECO:0000313" key="5">
    <source>
        <dbReference type="EMBL" id="AQG81061.1"/>
    </source>
</evidence>
<proteinExistence type="inferred from homology"/>
<reference evidence="5 6" key="1">
    <citation type="submission" date="2016-01" db="EMBL/GenBank/DDBJ databases">
        <authorList>
            <person name="Oliw E.H."/>
        </authorList>
    </citation>
    <scope>NUCLEOTIDE SEQUENCE [LARGE SCALE GENOMIC DNA]</scope>
    <source>
        <strain evidence="5 6">DY10</strain>
    </source>
</reference>
<evidence type="ECO:0000256" key="3">
    <source>
        <dbReference type="ARBA" id="ARBA00023251"/>
    </source>
</evidence>
<evidence type="ECO:0000313" key="6">
    <source>
        <dbReference type="Proteomes" id="UP000187941"/>
    </source>
</evidence>
<dbReference type="KEGG" id="smon:AWR27_18090"/>
<comment type="similarity">
    <text evidence="1">Belongs to the bleomycin resistance protein family.</text>
</comment>
<dbReference type="InterPro" id="IPR037523">
    <property type="entry name" value="VOC_core"/>
</dbReference>
<dbReference type="Gene3D" id="3.10.180.10">
    <property type="entry name" value="2,3-Dihydroxybiphenyl 1,2-Dioxygenase, domain 1"/>
    <property type="match status" value="1"/>
</dbReference>
<dbReference type="InterPro" id="IPR004360">
    <property type="entry name" value="Glyas_Fos-R_dOase_dom"/>
</dbReference>
<keyword evidence="6" id="KW-1185">Reference proteome</keyword>
<protein>
    <recommendedName>
        <fullName evidence="2">Bleomycin resistance protein</fullName>
    </recommendedName>
</protein>
<dbReference type="AlphaFoldDB" id="A0A1P9X096"/>
<dbReference type="EMBL" id="CP014263">
    <property type="protein sequence ID" value="AQG81061.1"/>
    <property type="molecule type" value="Genomic_DNA"/>
</dbReference>
<keyword evidence="3" id="KW-0046">Antibiotic resistance</keyword>
<name>A0A1P9X096_9BACT</name>
<evidence type="ECO:0000256" key="2">
    <source>
        <dbReference type="ARBA" id="ARBA00021572"/>
    </source>
</evidence>
<feature type="domain" description="VOC" evidence="4">
    <location>
        <begin position="1"/>
        <end position="121"/>
    </location>
</feature>